<dbReference type="InterPro" id="IPR050109">
    <property type="entry name" value="HTH-type_TetR-like_transc_reg"/>
</dbReference>
<evidence type="ECO:0000256" key="5">
    <source>
        <dbReference type="SAM" id="MobiDB-lite"/>
    </source>
</evidence>
<sequence length="197" mass="20328">MSDAADPAAEGPGPRGRPRQPRTDEVIREAALALLREQGPGAVNVAAVAARTGVARTTIYRRYRDRAELLAAVLHPVTAAGAPPEPGSVRDHLAWVLRRTGEVLASGVGPGGVAAVLTGSDPEFATALRASLESGLAPVRELVEADIAAGDLRADLDPDLLLDLVLGAYLAGSLRRGAPDAQWVDRTAAQLAALVTA</sequence>
<evidence type="ECO:0000256" key="2">
    <source>
        <dbReference type="ARBA" id="ARBA00023125"/>
    </source>
</evidence>
<dbReference type="Proteomes" id="UP001240447">
    <property type="component" value="Unassembled WGS sequence"/>
</dbReference>
<feature type="DNA-binding region" description="H-T-H motif" evidence="4">
    <location>
        <begin position="44"/>
        <end position="63"/>
    </location>
</feature>
<dbReference type="PRINTS" id="PR00455">
    <property type="entry name" value="HTHTETR"/>
</dbReference>
<reference evidence="7 8" key="1">
    <citation type="submission" date="2023-07" db="EMBL/GenBank/DDBJ databases">
        <title>Sequencing the genomes of 1000 actinobacteria strains.</title>
        <authorList>
            <person name="Klenk H.-P."/>
        </authorList>
    </citation>
    <scope>NUCLEOTIDE SEQUENCE [LARGE SCALE GENOMIC DNA]</scope>
    <source>
        <strain evidence="7 8">GD13</strain>
    </source>
</reference>
<protein>
    <submittedName>
        <fullName evidence="7">AcrR family transcriptional regulator</fullName>
    </submittedName>
</protein>
<feature type="domain" description="HTH tetR-type" evidence="6">
    <location>
        <begin position="21"/>
        <end position="81"/>
    </location>
</feature>
<evidence type="ECO:0000256" key="3">
    <source>
        <dbReference type="ARBA" id="ARBA00023163"/>
    </source>
</evidence>
<dbReference type="SUPFAM" id="SSF46689">
    <property type="entry name" value="Homeodomain-like"/>
    <property type="match status" value="1"/>
</dbReference>
<dbReference type="InterPro" id="IPR036271">
    <property type="entry name" value="Tet_transcr_reg_TetR-rel_C_sf"/>
</dbReference>
<evidence type="ECO:0000256" key="4">
    <source>
        <dbReference type="PROSITE-ProRule" id="PRU00335"/>
    </source>
</evidence>
<keyword evidence="1" id="KW-0805">Transcription regulation</keyword>
<evidence type="ECO:0000256" key="1">
    <source>
        <dbReference type="ARBA" id="ARBA00023015"/>
    </source>
</evidence>
<dbReference type="InterPro" id="IPR011075">
    <property type="entry name" value="TetR_C"/>
</dbReference>
<dbReference type="SUPFAM" id="SSF48498">
    <property type="entry name" value="Tetracyclin repressor-like, C-terminal domain"/>
    <property type="match status" value="1"/>
</dbReference>
<dbReference type="InterPro" id="IPR009057">
    <property type="entry name" value="Homeodomain-like_sf"/>
</dbReference>
<keyword evidence="8" id="KW-1185">Reference proteome</keyword>
<dbReference type="Gene3D" id="1.10.357.10">
    <property type="entry name" value="Tetracycline Repressor, domain 2"/>
    <property type="match status" value="1"/>
</dbReference>
<evidence type="ECO:0000313" key="8">
    <source>
        <dbReference type="Proteomes" id="UP001240447"/>
    </source>
</evidence>
<dbReference type="Pfam" id="PF00440">
    <property type="entry name" value="TetR_N"/>
    <property type="match status" value="1"/>
</dbReference>
<name>A0ABT9NPL5_9ACTN</name>
<evidence type="ECO:0000313" key="7">
    <source>
        <dbReference type="EMBL" id="MDP9822303.1"/>
    </source>
</evidence>
<dbReference type="PANTHER" id="PTHR30055">
    <property type="entry name" value="HTH-TYPE TRANSCRIPTIONAL REGULATOR RUTR"/>
    <property type="match status" value="1"/>
</dbReference>
<keyword evidence="3" id="KW-0804">Transcription</keyword>
<comment type="caution">
    <text evidence="7">The sequence shown here is derived from an EMBL/GenBank/DDBJ whole genome shotgun (WGS) entry which is preliminary data.</text>
</comment>
<evidence type="ECO:0000259" key="6">
    <source>
        <dbReference type="PROSITE" id="PS50977"/>
    </source>
</evidence>
<dbReference type="PROSITE" id="PS50977">
    <property type="entry name" value="HTH_TETR_2"/>
    <property type="match status" value="1"/>
</dbReference>
<dbReference type="EMBL" id="JAUSQM010000001">
    <property type="protein sequence ID" value="MDP9822303.1"/>
    <property type="molecule type" value="Genomic_DNA"/>
</dbReference>
<dbReference type="Pfam" id="PF16859">
    <property type="entry name" value="TetR_C_11"/>
    <property type="match status" value="1"/>
</dbReference>
<feature type="region of interest" description="Disordered" evidence="5">
    <location>
        <begin position="1"/>
        <end position="23"/>
    </location>
</feature>
<keyword evidence="2 4" id="KW-0238">DNA-binding</keyword>
<dbReference type="Gene3D" id="1.10.10.60">
    <property type="entry name" value="Homeodomain-like"/>
    <property type="match status" value="1"/>
</dbReference>
<organism evidence="7 8">
    <name type="scientific">Nocardioides massiliensis</name>
    <dbReference type="NCBI Taxonomy" id="1325935"/>
    <lineage>
        <taxon>Bacteria</taxon>
        <taxon>Bacillati</taxon>
        <taxon>Actinomycetota</taxon>
        <taxon>Actinomycetes</taxon>
        <taxon>Propionibacteriales</taxon>
        <taxon>Nocardioidaceae</taxon>
        <taxon>Nocardioides</taxon>
    </lineage>
</organism>
<dbReference type="RefSeq" id="WP_068122058.1">
    <property type="nucleotide sequence ID" value="NZ_CCXJ01000470.1"/>
</dbReference>
<feature type="compositionally biased region" description="Low complexity" evidence="5">
    <location>
        <begin position="1"/>
        <end position="12"/>
    </location>
</feature>
<dbReference type="PANTHER" id="PTHR30055:SF148">
    <property type="entry name" value="TETR-FAMILY TRANSCRIPTIONAL REGULATOR"/>
    <property type="match status" value="1"/>
</dbReference>
<proteinExistence type="predicted"/>
<accession>A0ABT9NPL5</accession>
<dbReference type="InterPro" id="IPR001647">
    <property type="entry name" value="HTH_TetR"/>
</dbReference>
<gene>
    <name evidence="7" type="ORF">J2S59_002112</name>
</gene>